<keyword evidence="3" id="KW-1185">Reference proteome</keyword>
<name>A0A097R5M1_HAFAL</name>
<organism evidence="2 3">
    <name type="scientific">Hafnia alvei FB1</name>
    <dbReference type="NCBI Taxonomy" id="1453496"/>
    <lineage>
        <taxon>Bacteria</taxon>
        <taxon>Pseudomonadati</taxon>
        <taxon>Pseudomonadota</taxon>
        <taxon>Gammaproteobacteria</taxon>
        <taxon>Enterobacterales</taxon>
        <taxon>Hafniaceae</taxon>
        <taxon>Hafnia</taxon>
    </lineage>
</organism>
<dbReference type="Pfam" id="PF12084">
    <property type="entry name" value="DUF3561"/>
    <property type="match status" value="1"/>
</dbReference>
<evidence type="ECO:0000256" key="1">
    <source>
        <dbReference type="SAM" id="Phobius"/>
    </source>
</evidence>
<dbReference type="NCBIfam" id="NF008001">
    <property type="entry name" value="PRK10726.1"/>
    <property type="match status" value="1"/>
</dbReference>
<keyword evidence="1" id="KW-0472">Membrane</keyword>
<dbReference type="RefSeq" id="WP_025800258.1">
    <property type="nucleotide sequence ID" value="NZ_CP009706.1"/>
</dbReference>
<protein>
    <submittedName>
        <fullName evidence="2">Membrane protein</fullName>
    </submittedName>
</protein>
<evidence type="ECO:0000313" key="2">
    <source>
        <dbReference type="EMBL" id="AIU74036.1"/>
    </source>
</evidence>
<accession>A0A097R5M1</accession>
<dbReference type="PATRIC" id="fig|1453496.5.peg.3626"/>
<keyword evidence="1" id="KW-1133">Transmembrane helix</keyword>
<reference evidence="2 3" key="1">
    <citation type="journal article" date="2014" name="Gut Pathog.">
        <title>Gene clusters of Hafnia alvei strain FB1 important in survival and pathogenesis: a draft genome perspective.</title>
        <authorList>
            <person name="Tan J.Y."/>
            <person name="Yin W.F."/>
            <person name="Chan K.G."/>
        </authorList>
    </citation>
    <scope>NUCLEOTIDE SEQUENCE [LARGE SCALE GENOMIC DNA]</scope>
    <source>
        <strain evidence="2 3">FB1</strain>
    </source>
</reference>
<dbReference type="Proteomes" id="UP000029986">
    <property type="component" value="Chromosome"/>
</dbReference>
<feature type="transmembrane region" description="Helical" evidence="1">
    <location>
        <begin position="23"/>
        <end position="46"/>
    </location>
</feature>
<dbReference type="HOGENOM" id="CLU_172652_0_0_6"/>
<dbReference type="KEGG" id="hav:AT03_17650"/>
<keyword evidence="1" id="KW-0812">Transmembrane</keyword>
<dbReference type="OrthoDB" id="6414990at2"/>
<dbReference type="eggNOG" id="ENOG5032TB7">
    <property type="taxonomic scope" value="Bacteria"/>
</dbReference>
<gene>
    <name evidence="2" type="ORF">AT03_17650</name>
</gene>
<evidence type="ECO:0000313" key="3">
    <source>
        <dbReference type="Proteomes" id="UP000029986"/>
    </source>
</evidence>
<feature type="transmembrane region" description="Helical" evidence="1">
    <location>
        <begin position="83"/>
        <end position="105"/>
    </location>
</feature>
<dbReference type="AlphaFoldDB" id="A0A097R5M1"/>
<proteinExistence type="predicted"/>
<sequence length="108" mass="12110">MLINAANIPSDKKKSLEKEEPSYAFAGGVLGFSFYWLAFVLPFIVYGLNTPFFLLYTWPFFLALMPISVLLGIGINKLVSGRLLISVPLCGVLVVMLFWQTFLLLTGW</sequence>
<dbReference type="EMBL" id="CP009706">
    <property type="protein sequence ID" value="AIU74036.1"/>
    <property type="molecule type" value="Genomic_DNA"/>
</dbReference>
<feature type="transmembrane region" description="Helical" evidence="1">
    <location>
        <begin position="52"/>
        <end position="71"/>
    </location>
</feature>
<dbReference type="InterPro" id="IPR022721">
    <property type="entry name" value="DUF3561"/>
</dbReference>